<dbReference type="PANTHER" id="PTHR42695">
    <property type="entry name" value="GLUTAMINE AMIDOTRANSFERASE YLR126C-RELATED"/>
    <property type="match status" value="1"/>
</dbReference>
<evidence type="ECO:0000313" key="2">
    <source>
        <dbReference type="EMBL" id="GMG22750.1"/>
    </source>
</evidence>
<dbReference type="CDD" id="cd01741">
    <property type="entry name" value="GATase1_1"/>
    <property type="match status" value="1"/>
</dbReference>
<proteinExistence type="predicted"/>
<dbReference type="GO" id="GO:0005634">
    <property type="term" value="C:nucleus"/>
    <property type="evidence" value="ECO:0007669"/>
    <property type="project" value="TreeGrafter"/>
</dbReference>
<dbReference type="AlphaFoldDB" id="A0A1S9DNH4"/>
<evidence type="ECO:0000256" key="1">
    <source>
        <dbReference type="SAM" id="MobiDB-lite"/>
    </source>
</evidence>
<dbReference type="InterPro" id="IPR029062">
    <property type="entry name" value="Class_I_gatase-like"/>
</dbReference>
<dbReference type="Proteomes" id="UP001165205">
    <property type="component" value="Unassembled WGS sequence"/>
</dbReference>
<dbReference type="eggNOG" id="KOG3179">
    <property type="taxonomic scope" value="Eukaryota"/>
</dbReference>
<dbReference type="OrthoDB" id="1669814at2759"/>
<dbReference type="GO" id="GO:0005829">
    <property type="term" value="C:cytosol"/>
    <property type="evidence" value="ECO:0007669"/>
    <property type="project" value="TreeGrafter"/>
</dbReference>
<dbReference type="EMBL" id="MKZY01000004">
    <property type="protein sequence ID" value="OOO10560.1"/>
    <property type="molecule type" value="Genomic_DNA"/>
</dbReference>
<dbReference type="PANTHER" id="PTHR42695:SF6">
    <property type="entry name" value="GLUTAMINE AMIDOTRANSFERASE DOMAIN-CONTAINING PROTEIN"/>
    <property type="match status" value="1"/>
</dbReference>
<comment type="caution">
    <text evidence="3">The sequence shown here is derived from an EMBL/GenBank/DDBJ whole genome shotgun (WGS) entry which is preliminary data.</text>
</comment>
<feature type="region of interest" description="Disordered" evidence="1">
    <location>
        <begin position="64"/>
        <end position="85"/>
    </location>
</feature>
<dbReference type="InterPro" id="IPR044992">
    <property type="entry name" value="ChyE-like"/>
</dbReference>
<organism evidence="3 4">
    <name type="scientific">Aspergillus oryzae</name>
    <name type="common">Yellow koji mold</name>
    <dbReference type="NCBI Taxonomy" id="5062"/>
    <lineage>
        <taxon>Eukaryota</taxon>
        <taxon>Fungi</taxon>
        <taxon>Dikarya</taxon>
        <taxon>Ascomycota</taxon>
        <taxon>Pezizomycotina</taxon>
        <taxon>Eurotiomycetes</taxon>
        <taxon>Eurotiomycetidae</taxon>
        <taxon>Eurotiales</taxon>
        <taxon>Aspergillaceae</taxon>
        <taxon>Aspergillus</taxon>
        <taxon>Aspergillus subgen. Circumdati</taxon>
    </lineage>
</organism>
<dbReference type="EMBL" id="BSYA01000002">
    <property type="protein sequence ID" value="GMG22750.1"/>
    <property type="molecule type" value="Genomic_DNA"/>
</dbReference>
<dbReference type="Proteomes" id="UP000190312">
    <property type="component" value="Unassembled WGS sequence"/>
</dbReference>
<dbReference type="VEuPathDB" id="FungiDB:AO090003000332"/>
<name>A0A1S9DNH4_ASPOZ</name>
<sequence>MSFHIAVLDADVPVPAVYNARGLYSSQFRHLLQSAAARLSEAGHKITIHTSAYDVVGGTFPPLESLRTTKRPETRSNETSTSTSNPLAQPIDGILITGAAAGAYDTYPWIKPLETWIQRVYTQYPHVKFFGSCFGHQIIAQALLSTSAPQCAPGPAMKVELCPDGRETGLVPIDLSPEFVAAFPEALEKLPGAGRQMRLQMIHGDWVVPVAGPKKELPAGWVNVGSTELCPVQGLYCPGRVLTYQGHFEFDVFVNRETCLAFGRRLKWSEEETAHFVELIEVGEDDDSKVAAEVVAMFFCGLNE</sequence>
<dbReference type="SUPFAM" id="SSF52317">
    <property type="entry name" value="Class I glutamine amidotransferase-like"/>
    <property type="match status" value="1"/>
</dbReference>
<gene>
    <name evidence="2" type="ORF">Aory04_000032900</name>
    <name evidence="3" type="ORF">OAory_01063680</name>
</gene>
<protein>
    <submittedName>
        <fullName evidence="2">Unnamed protein product</fullName>
    </submittedName>
</protein>
<evidence type="ECO:0000313" key="3">
    <source>
        <dbReference type="EMBL" id="OOO10560.1"/>
    </source>
</evidence>
<dbReference type="Gene3D" id="3.40.50.880">
    <property type="match status" value="1"/>
</dbReference>
<reference evidence="3 4" key="1">
    <citation type="submission" date="2016-10" db="EMBL/GenBank/DDBJ databases">
        <title>Genome sequencing of Aspergillus oryzae BCC7051.</title>
        <authorList>
            <person name="Thammarongtham C."/>
            <person name="Vorapreeda T."/>
            <person name="Nookaew I."/>
            <person name="Srisuk T."/>
            <person name="Land M."/>
            <person name="Jeennor S."/>
            <person name="Laoteng K."/>
        </authorList>
    </citation>
    <scope>NUCLEOTIDE SEQUENCE [LARGE SCALE GENOMIC DNA]</scope>
    <source>
        <strain evidence="3 4">BCC7051</strain>
    </source>
</reference>
<accession>A0A1S9DNH4</accession>
<reference evidence="2" key="2">
    <citation type="submission" date="2023-04" db="EMBL/GenBank/DDBJ databases">
        <title>Aspergillus oryzae NBRC 4228.</title>
        <authorList>
            <person name="Ichikawa N."/>
            <person name="Sato H."/>
            <person name="Tonouchi N."/>
        </authorList>
    </citation>
    <scope>NUCLEOTIDE SEQUENCE</scope>
    <source>
        <strain evidence="2">NBRC 4228</strain>
    </source>
</reference>
<evidence type="ECO:0000313" key="4">
    <source>
        <dbReference type="Proteomes" id="UP000190312"/>
    </source>
</evidence>